<dbReference type="InterPro" id="IPR000788">
    <property type="entry name" value="RNR_lg_C"/>
</dbReference>
<dbReference type="PANTHER" id="PTHR43371:SF1">
    <property type="entry name" value="RIBONUCLEOSIDE-DIPHOSPHATE REDUCTASE"/>
    <property type="match status" value="1"/>
</dbReference>
<evidence type="ECO:0000313" key="6">
    <source>
        <dbReference type="EMBL" id="MBF0969903.1"/>
    </source>
</evidence>
<protein>
    <submittedName>
        <fullName evidence="6">Ribonucleoside-diphosphate reductase, adenosylcobalamin-dependent</fullName>
    </submittedName>
</protein>
<accession>A0A929RVB5</accession>
<dbReference type="GO" id="GO:0004748">
    <property type="term" value="F:ribonucleoside-diphosphate reductase activity, thioredoxin disulfide as acceptor"/>
    <property type="evidence" value="ECO:0007669"/>
    <property type="project" value="TreeGrafter"/>
</dbReference>
<evidence type="ECO:0000313" key="7">
    <source>
        <dbReference type="Proteomes" id="UP000704068"/>
    </source>
</evidence>
<evidence type="ECO:0000259" key="5">
    <source>
        <dbReference type="Pfam" id="PF02867"/>
    </source>
</evidence>
<comment type="cofactor">
    <cofactor evidence="1">
        <name>adenosylcob(III)alamin</name>
        <dbReference type="ChEBI" id="CHEBI:18408"/>
    </cofactor>
</comment>
<dbReference type="Proteomes" id="UP000704068">
    <property type="component" value="Unassembled WGS sequence"/>
</dbReference>
<keyword evidence="2" id="KW-0846">Cobalamin</keyword>
<dbReference type="InterPro" id="IPR050862">
    <property type="entry name" value="RdRp_reductase_class-2"/>
</dbReference>
<dbReference type="Gene3D" id="3.20.70.20">
    <property type="match status" value="1"/>
</dbReference>
<proteinExistence type="predicted"/>
<evidence type="ECO:0000256" key="2">
    <source>
        <dbReference type="ARBA" id="ARBA00022628"/>
    </source>
</evidence>
<evidence type="ECO:0000256" key="3">
    <source>
        <dbReference type="ARBA" id="ARBA00023002"/>
    </source>
</evidence>
<sequence>MKQTTTTYDEALRAASKYYEGNETAAYQWIETCALKDASGHLLEAMPEATLRRCAGALARIESKHPNPVSEEEIFGLLYPAHHVSLSGPMLAGLGNQQQSAPIADAIAIGFGPKAYSYHELLQADDEEVYLLRRGVALGHDLSRIYPAQLQAEQSERATPDVVSALERYARSRQEVACLAACAPITLSLSIKHPDAEAFINAGTRMRTIAGVNCCLLIDDDFMYAVAKGESYRQQFPIDAESPRIATHIEARRLWEKLLRKAMRNEAPEIQFGDNILKEQLPGCYAGARPQTLAATQNATIPLATYDSSRLLTINLYSYVEQAFSDQAVFDHKLFRRHLFLIQRLADDLIDIEEEKIERLLHNLTDADLPEEAKKIEQRLWEKVRRRLLTYRPTSLLLTGEAETLAALGLSQDTPAAGAHTRAIKQSLAVATCESTVKMAEERGAFSDYDAGREAENSLILRLRNVAPDLYDRMQKIGRRNLACTIVTPNKPDLQADGAPDVWLKAAREQAQEYFKEKQPLTTAPLEAQGINRPTFALPETADESMIAHCYFATWKSGYQSCYIQIATAEDVLATGAEAGQMAASATAYALPEVVEHRPYSLDCDVVRFQNNKEKWVAFVGLLDGRPYEIFTGLQDDDEGIVLPKSVTKGRIIKSTNPDGSHRYDFQFENRRGYKTTVEGLNEKFNKEYWNYAKLISGILRYRMPIDRVIKLISSMQMESENINTWKVGVERALKKYIADGTLVHGEKCPHCGLETLVYSDEGLVCQDCGYVRHN</sequence>
<gene>
    <name evidence="6" type="ORF">HXK21_02515</name>
</gene>
<dbReference type="Pfam" id="PF02867">
    <property type="entry name" value="Ribonuc_red_lgC"/>
    <property type="match status" value="1"/>
</dbReference>
<dbReference type="RefSeq" id="WP_303763086.1">
    <property type="nucleotide sequence ID" value="NZ_JABZGR010000004.1"/>
</dbReference>
<comment type="caution">
    <text evidence="6">The sequence shown here is derived from an EMBL/GenBank/DDBJ whole genome shotgun (WGS) entry which is preliminary data.</text>
</comment>
<evidence type="ECO:0000256" key="4">
    <source>
        <dbReference type="ARBA" id="ARBA00023285"/>
    </source>
</evidence>
<dbReference type="GO" id="GO:0031419">
    <property type="term" value="F:cobalamin binding"/>
    <property type="evidence" value="ECO:0007669"/>
    <property type="project" value="UniProtKB-KW"/>
</dbReference>
<reference evidence="6" key="1">
    <citation type="submission" date="2020-04" db="EMBL/GenBank/DDBJ databases">
        <title>Deep metagenomics examines the oral microbiome during advanced dental caries in children, revealing novel taxa and co-occurrences with host molecules.</title>
        <authorList>
            <person name="Baker J.L."/>
            <person name="Morton J.T."/>
            <person name="Dinis M."/>
            <person name="Alvarez R."/>
            <person name="Tran N.C."/>
            <person name="Knight R."/>
            <person name="Edlund A."/>
        </authorList>
    </citation>
    <scope>NUCLEOTIDE SEQUENCE</scope>
    <source>
        <strain evidence="6">JCVI_34_bin.1</strain>
    </source>
</reference>
<name>A0A929RVB5_9BACT</name>
<keyword evidence="3" id="KW-0560">Oxidoreductase</keyword>
<keyword evidence="4" id="KW-0170">Cobalt</keyword>
<evidence type="ECO:0000256" key="1">
    <source>
        <dbReference type="ARBA" id="ARBA00001922"/>
    </source>
</evidence>
<dbReference type="SUPFAM" id="SSF51998">
    <property type="entry name" value="PFL-like glycyl radical enzymes"/>
    <property type="match status" value="1"/>
</dbReference>
<dbReference type="AlphaFoldDB" id="A0A929RVB5"/>
<feature type="domain" description="Ribonucleotide reductase large subunit C-terminal" evidence="5">
    <location>
        <begin position="132"/>
        <end position="490"/>
    </location>
</feature>
<dbReference type="EMBL" id="JABZGR010000004">
    <property type="protein sequence ID" value="MBF0969903.1"/>
    <property type="molecule type" value="Genomic_DNA"/>
</dbReference>
<dbReference type="PANTHER" id="PTHR43371">
    <property type="entry name" value="VITAMIN B12-DEPENDENT RIBONUCLEOTIDE REDUCTASE"/>
    <property type="match status" value="1"/>
</dbReference>
<organism evidence="6 7">
    <name type="scientific">Alloprevotella tannerae</name>
    <dbReference type="NCBI Taxonomy" id="76122"/>
    <lineage>
        <taxon>Bacteria</taxon>
        <taxon>Pseudomonadati</taxon>
        <taxon>Bacteroidota</taxon>
        <taxon>Bacteroidia</taxon>
        <taxon>Bacteroidales</taxon>
        <taxon>Prevotellaceae</taxon>
        <taxon>Alloprevotella</taxon>
    </lineage>
</organism>